<comment type="caution">
    <text evidence="3">The sequence shown here is derived from an EMBL/GenBank/DDBJ whole genome shotgun (WGS) entry which is preliminary data.</text>
</comment>
<reference evidence="3 4" key="1">
    <citation type="submission" date="2019-07" db="EMBL/GenBank/DDBJ databases">
        <title>Draft genome assembly of a fouling barnacle, Amphibalanus amphitrite (Darwin, 1854): The first reference genome for Thecostraca.</title>
        <authorList>
            <person name="Kim W."/>
        </authorList>
    </citation>
    <scope>NUCLEOTIDE SEQUENCE [LARGE SCALE GENOMIC DNA]</scope>
    <source>
        <strain evidence="3">SNU_AA5</strain>
        <tissue evidence="3">Soma without cirri and trophi</tissue>
    </source>
</reference>
<dbReference type="PANTHER" id="PTHR33327:SF3">
    <property type="entry name" value="RNA-DIRECTED DNA POLYMERASE"/>
    <property type="match status" value="1"/>
</dbReference>
<dbReference type="EMBL" id="VIIS01001419">
    <property type="protein sequence ID" value="KAF0298629.1"/>
    <property type="molecule type" value="Genomic_DNA"/>
</dbReference>
<feature type="compositionally biased region" description="Basic and acidic residues" evidence="1">
    <location>
        <begin position="237"/>
        <end position="256"/>
    </location>
</feature>
<dbReference type="InterPro" id="IPR055469">
    <property type="entry name" value="DUF7041"/>
</dbReference>
<keyword evidence="4" id="KW-1185">Reference proteome</keyword>
<evidence type="ECO:0000313" key="3">
    <source>
        <dbReference type="EMBL" id="KAF0298629.1"/>
    </source>
</evidence>
<feature type="compositionally biased region" description="Low complexity" evidence="1">
    <location>
        <begin position="265"/>
        <end position="280"/>
    </location>
</feature>
<name>A0A6A4W0C0_AMPAM</name>
<feature type="compositionally biased region" description="Pro residues" evidence="1">
    <location>
        <begin position="201"/>
        <end position="212"/>
    </location>
</feature>
<feature type="region of interest" description="Disordered" evidence="1">
    <location>
        <begin position="194"/>
        <end position="215"/>
    </location>
</feature>
<sequence>MPDATELDNAAPRGAPPATVSNGPPAETAQRPLASFRLPPYTPEEPDLWLLQVECAFDISGVSSDELRYKLLVANLPATIAVQVKDVIRTSRSFTALCDALKSRLAQSRADRLQSLLSRQQLGDQKPTALLRSMRNELAAAGDAPVDTELFRTLFKQRLPQPVRAALALLPADSALDALAEAADRYLDASGPDPRVAVVTAPPPQPATPAPAQPSAGLEAVVATLVAKMDSLQASHRGLEASNRRLQDALRRDRGRSQSRRRRAPSSSRPTTPARSPTPTNEDDLCWYHQRFGSRARRCESPCSWAEN</sequence>
<feature type="region of interest" description="Disordered" evidence="1">
    <location>
        <begin position="236"/>
        <end position="285"/>
    </location>
</feature>
<feature type="domain" description="DUF7041" evidence="2">
    <location>
        <begin position="38"/>
        <end position="117"/>
    </location>
</feature>
<evidence type="ECO:0000313" key="4">
    <source>
        <dbReference type="Proteomes" id="UP000440578"/>
    </source>
</evidence>
<dbReference type="OrthoDB" id="6377149at2759"/>
<accession>A0A6A4W0C0</accession>
<evidence type="ECO:0000256" key="1">
    <source>
        <dbReference type="SAM" id="MobiDB-lite"/>
    </source>
</evidence>
<protein>
    <recommendedName>
        <fullName evidence="2">DUF7041 domain-containing protein</fullName>
    </recommendedName>
</protein>
<evidence type="ECO:0000259" key="2">
    <source>
        <dbReference type="Pfam" id="PF23055"/>
    </source>
</evidence>
<gene>
    <name evidence="3" type="ORF">FJT64_003990</name>
</gene>
<dbReference type="Proteomes" id="UP000440578">
    <property type="component" value="Unassembled WGS sequence"/>
</dbReference>
<organism evidence="3 4">
    <name type="scientific">Amphibalanus amphitrite</name>
    <name type="common">Striped barnacle</name>
    <name type="synonym">Balanus amphitrite</name>
    <dbReference type="NCBI Taxonomy" id="1232801"/>
    <lineage>
        <taxon>Eukaryota</taxon>
        <taxon>Metazoa</taxon>
        <taxon>Ecdysozoa</taxon>
        <taxon>Arthropoda</taxon>
        <taxon>Crustacea</taxon>
        <taxon>Multicrustacea</taxon>
        <taxon>Cirripedia</taxon>
        <taxon>Thoracica</taxon>
        <taxon>Thoracicalcarea</taxon>
        <taxon>Balanomorpha</taxon>
        <taxon>Balanoidea</taxon>
        <taxon>Balanidae</taxon>
        <taxon>Amphibalaninae</taxon>
        <taxon>Amphibalanus</taxon>
    </lineage>
</organism>
<dbReference type="Pfam" id="PF23055">
    <property type="entry name" value="DUF7041"/>
    <property type="match status" value="1"/>
</dbReference>
<dbReference type="AlphaFoldDB" id="A0A6A4W0C0"/>
<dbReference type="PANTHER" id="PTHR33327">
    <property type="entry name" value="ENDONUCLEASE"/>
    <property type="match status" value="1"/>
</dbReference>
<proteinExistence type="predicted"/>
<feature type="region of interest" description="Disordered" evidence="1">
    <location>
        <begin position="1"/>
        <end position="30"/>
    </location>
</feature>